<dbReference type="GO" id="GO:0030288">
    <property type="term" value="C:outer membrane-bounded periplasmic space"/>
    <property type="evidence" value="ECO:0007669"/>
    <property type="project" value="TreeGrafter"/>
</dbReference>
<dbReference type="OrthoDB" id="9800780at2"/>
<evidence type="ECO:0000256" key="5">
    <source>
        <dbReference type="ARBA" id="ARBA00022723"/>
    </source>
</evidence>
<dbReference type="RefSeq" id="WP_084666152.1">
    <property type="nucleotide sequence ID" value="NZ_LT838272.1"/>
</dbReference>
<evidence type="ECO:0000313" key="12">
    <source>
        <dbReference type="EMBL" id="SMB98757.1"/>
    </source>
</evidence>
<protein>
    <submittedName>
        <fullName evidence="12">2',3'-cyclic-nucleotide 2'-phosphodiesterase / 3'-nucleotidase</fullName>
    </submittedName>
</protein>
<keyword evidence="7" id="KW-0677">Repeat</keyword>
<dbReference type="Gene3D" id="3.90.780.10">
    <property type="entry name" value="5'-Nucleotidase, C-terminal domain"/>
    <property type="match status" value="2"/>
</dbReference>
<evidence type="ECO:0000256" key="2">
    <source>
        <dbReference type="ARBA" id="ARBA00001730"/>
    </source>
</evidence>
<reference evidence="12 13" key="1">
    <citation type="submission" date="2017-04" db="EMBL/GenBank/DDBJ databases">
        <authorList>
            <person name="Afonso C.L."/>
            <person name="Miller P.J."/>
            <person name="Scott M.A."/>
            <person name="Spackman E."/>
            <person name="Goraichik I."/>
            <person name="Dimitrov K.M."/>
            <person name="Suarez D.L."/>
            <person name="Swayne D.E."/>
        </authorList>
    </citation>
    <scope>NUCLEOTIDE SEQUENCE [LARGE SCALE GENOMIC DNA]</scope>
    <source>
        <strain evidence="12 13">ToBE</strain>
    </source>
</reference>
<dbReference type="EMBL" id="LT838272">
    <property type="protein sequence ID" value="SMB98757.1"/>
    <property type="molecule type" value="Genomic_DNA"/>
</dbReference>
<evidence type="ECO:0000256" key="7">
    <source>
        <dbReference type="ARBA" id="ARBA00022737"/>
    </source>
</evidence>
<dbReference type="SUPFAM" id="SSF56300">
    <property type="entry name" value="Metallo-dependent phosphatases"/>
    <property type="match status" value="2"/>
</dbReference>
<dbReference type="Pfam" id="PF00395">
    <property type="entry name" value="SLH"/>
    <property type="match status" value="2"/>
</dbReference>
<dbReference type="InterPro" id="IPR041827">
    <property type="entry name" value="CpdB_N"/>
</dbReference>
<evidence type="ECO:0000256" key="1">
    <source>
        <dbReference type="ARBA" id="ARBA00000527"/>
    </source>
</evidence>
<dbReference type="NCBIfam" id="NF006938">
    <property type="entry name" value="PRK09420.1"/>
    <property type="match status" value="1"/>
</dbReference>
<sequence length="1269" mass="139255">MLLKRSKLISLLIIIVLFNLFSISPLPLLAEEQNSSYELVILATTDLHGNIYPWDYYKNAPANYGLAKIATLVKEIRAKYPNALLFDNGDLVQGTPLAYYYARVNPLKENEVHPIIAVMNYIGYNAATIGNHEFNYGLPFLEQVIKGAKFPYVLANVYKSGTTIPYFTPYTIIEVPLGKDKVKVGVIGFTPPGIMIWDRANLEGKVETGDIIEAAKRFIPEMKAKGADVIVALAHSGISGTSSYDEKATGLGVENAVKLLAQQVDGIDLIIAGHSHQEIPGKVLPNPLVGNTLILQPGYWGNNLAWAKLTLEKTETGWKVIERNGKLLSTKDIGPDPEVLSIAREAHEKTLKFVTTPLGKTETPITTYSARLADTAAIQLINEIQMERVKEALKGTKYENLPIISAAAPFKAGRNGPTDFTDIRPGQITMADVASLYIYDNTLVAIKINGAQLKAWLEHAAENFRQVVPSSGTEALINTSFPAYNFDQIDGVSYVIDITKPVGERIVELTYNGQPVTPQQEFILVTNNYRAGGGGNFPGTGKEAVIVYDRQEETRVLIADFIKKHESISPWPDYNWRIKENFLNHWAAKPATTLLNRGILRGDAEGRLFLDKPTTRAEFVTLLIRSLGDRLLDASNPFQDIKNHWAEKYITTAAALGITSGIGEGKFGPDNFITRQEAISMIIRARLQPGELDNQSTTALSAFKDGDRVAPWAMRALSFAIEHGILGGYETGELRPEAPLLRGEAAKIIYLSIPELLPPNQAKLTLITLNDFHGRLEEDPKKAAGAPLGAARLTTALLGEKWLNPGGVLLLNAGDTYQGTPISNLVYGQSVNEWQNLVGFNAMTIGNHEFDWGVKVLKQRIKEANFPVIAANIYDKTTNQPVDWIKPTAILQAAGVKVGIIGATTQETASIVMPANVEGLKFPNPASRFDELVSELKGGGAEVVIGLTHLGSEVTSTGELAGEARDVLDQMKDHLDALITGHTHREIATIYKGTPVVQALSYGKAYGKIELYYDKQLKKVVRASVEVIKPSPTLYPNPEASSLVQKWKEVIGPKVNTVIARTVVPLSKTFTSAGESVLGDLIADAQRYTLGADIAIMNGGGIRADINLGDITWGELYSVQPFGNVLFKVPLTGAQIKQVLEEGIENYYRLYNKLPRGHLPVQVSGIKFTWDYNKPFGQRIILTSLKLEDGSPLDLNKTYIVAVNEFVATGGDDFNTFKTLYEADKKGYYARYYTGIVDLDALIAYLQKLPQPIKYNLQNRIAVVNFPGP</sequence>
<keyword evidence="10" id="KW-0511">Multifunctional enzyme</keyword>
<comment type="catalytic activity">
    <reaction evidence="2">
        <text>a nucleoside 2',3'-cyclic phosphate + H2O = a nucleoside 3'-phosphate + H(+)</text>
        <dbReference type="Rhea" id="RHEA:19621"/>
        <dbReference type="ChEBI" id="CHEBI:15377"/>
        <dbReference type="ChEBI" id="CHEBI:15378"/>
        <dbReference type="ChEBI" id="CHEBI:66949"/>
        <dbReference type="ChEBI" id="CHEBI:66954"/>
        <dbReference type="EC" id="3.1.4.16"/>
    </reaction>
</comment>
<dbReference type="GO" id="GO:0008254">
    <property type="term" value="F:3'-nucleotidase activity"/>
    <property type="evidence" value="ECO:0007669"/>
    <property type="project" value="UniProtKB-EC"/>
</dbReference>
<accession>A0A1W1VZH2</accession>
<comment type="subcellular location">
    <subcellularLocation>
        <location evidence="4">Cell envelope</location>
    </subcellularLocation>
</comment>
<comment type="cofactor">
    <cofactor evidence="3">
        <name>a divalent metal cation</name>
        <dbReference type="ChEBI" id="CHEBI:60240"/>
    </cofactor>
</comment>
<dbReference type="Pfam" id="PF02872">
    <property type="entry name" value="5_nucleotid_C"/>
    <property type="match status" value="2"/>
</dbReference>
<dbReference type="PROSITE" id="PS00785">
    <property type="entry name" value="5_NUCLEOTIDASE_1"/>
    <property type="match status" value="1"/>
</dbReference>
<evidence type="ECO:0000256" key="6">
    <source>
        <dbReference type="ARBA" id="ARBA00022729"/>
    </source>
</evidence>
<gene>
    <name evidence="12" type="ORF">SAMN00808754_2535</name>
</gene>
<dbReference type="GO" id="GO:0000166">
    <property type="term" value="F:nucleotide binding"/>
    <property type="evidence" value="ECO:0007669"/>
    <property type="project" value="UniProtKB-KW"/>
</dbReference>
<dbReference type="InterPro" id="IPR006179">
    <property type="entry name" value="5_nucleotidase/apyrase"/>
</dbReference>
<dbReference type="InterPro" id="IPR008334">
    <property type="entry name" value="5'-Nucleotdase_C"/>
</dbReference>
<dbReference type="GO" id="GO:0008768">
    <property type="term" value="F:UDP-sugar diphosphatase activity"/>
    <property type="evidence" value="ECO:0007669"/>
    <property type="project" value="TreeGrafter"/>
</dbReference>
<dbReference type="CDD" id="cd00845">
    <property type="entry name" value="MPP_UshA_N_like"/>
    <property type="match status" value="1"/>
</dbReference>
<keyword evidence="6" id="KW-0732">Signal</keyword>
<evidence type="ECO:0000256" key="9">
    <source>
        <dbReference type="ARBA" id="ARBA00022801"/>
    </source>
</evidence>
<evidence type="ECO:0000256" key="10">
    <source>
        <dbReference type="ARBA" id="ARBA00023268"/>
    </source>
</evidence>
<dbReference type="PRINTS" id="PR01607">
    <property type="entry name" value="APYRASEFAMLY"/>
</dbReference>
<feature type="domain" description="SLH" evidence="11">
    <location>
        <begin position="633"/>
        <end position="696"/>
    </location>
</feature>
<evidence type="ECO:0000259" key="11">
    <source>
        <dbReference type="PROSITE" id="PS51272"/>
    </source>
</evidence>
<dbReference type="STRING" id="698762.SAMN00808754_2535"/>
<dbReference type="InterPro" id="IPR029052">
    <property type="entry name" value="Metallo-depent_PP-like"/>
</dbReference>
<dbReference type="Gene3D" id="3.60.21.10">
    <property type="match status" value="2"/>
</dbReference>
<evidence type="ECO:0000256" key="8">
    <source>
        <dbReference type="ARBA" id="ARBA00022741"/>
    </source>
</evidence>
<dbReference type="Proteomes" id="UP000192569">
    <property type="component" value="Chromosome I"/>
</dbReference>
<keyword evidence="13" id="KW-1185">Reference proteome</keyword>
<keyword evidence="5" id="KW-0479">Metal-binding</keyword>
<keyword evidence="9" id="KW-0378">Hydrolase</keyword>
<dbReference type="InterPro" id="IPR001119">
    <property type="entry name" value="SLH_dom"/>
</dbReference>
<dbReference type="CDD" id="cd07410">
    <property type="entry name" value="MPP_CpdB_N"/>
    <property type="match status" value="1"/>
</dbReference>
<dbReference type="PROSITE" id="PS51272">
    <property type="entry name" value="SLH"/>
    <property type="match status" value="2"/>
</dbReference>
<dbReference type="Pfam" id="PF00149">
    <property type="entry name" value="Metallophos"/>
    <property type="match status" value="2"/>
</dbReference>
<dbReference type="InterPro" id="IPR036907">
    <property type="entry name" value="5'-Nucleotdase_C_sf"/>
</dbReference>
<dbReference type="InterPro" id="IPR004843">
    <property type="entry name" value="Calcineurin-like_PHP"/>
</dbReference>
<evidence type="ECO:0000256" key="3">
    <source>
        <dbReference type="ARBA" id="ARBA00001968"/>
    </source>
</evidence>
<dbReference type="AlphaFoldDB" id="A0A1W1VZH2"/>
<dbReference type="GO" id="GO:0008253">
    <property type="term" value="F:5'-nucleotidase activity"/>
    <property type="evidence" value="ECO:0007669"/>
    <property type="project" value="TreeGrafter"/>
</dbReference>
<dbReference type="PROSITE" id="PS00786">
    <property type="entry name" value="5_NUCLEOTIDASE_2"/>
    <property type="match status" value="2"/>
</dbReference>
<dbReference type="PANTHER" id="PTHR11575">
    <property type="entry name" value="5'-NUCLEOTIDASE-RELATED"/>
    <property type="match status" value="1"/>
</dbReference>
<dbReference type="GO" id="GO:0008663">
    <property type="term" value="F:2',3'-cyclic-nucleotide 2'-phosphodiesterase activity"/>
    <property type="evidence" value="ECO:0007669"/>
    <property type="project" value="UniProtKB-EC"/>
</dbReference>
<keyword evidence="8" id="KW-0547">Nucleotide-binding</keyword>
<proteinExistence type="predicted"/>
<organism evidence="12 13">
    <name type="scientific">Thermanaeromonas toyohensis ToBE</name>
    <dbReference type="NCBI Taxonomy" id="698762"/>
    <lineage>
        <taxon>Bacteria</taxon>
        <taxon>Bacillati</taxon>
        <taxon>Bacillota</taxon>
        <taxon>Clostridia</taxon>
        <taxon>Neomoorellales</taxon>
        <taxon>Neomoorellaceae</taxon>
        <taxon>Thermanaeromonas</taxon>
    </lineage>
</organism>
<name>A0A1W1VZH2_9FIRM</name>
<dbReference type="GO" id="GO:0009166">
    <property type="term" value="P:nucleotide catabolic process"/>
    <property type="evidence" value="ECO:0007669"/>
    <property type="project" value="InterPro"/>
</dbReference>
<evidence type="ECO:0000313" key="13">
    <source>
        <dbReference type="Proteomes" id="UP000192569"/>
    </source>
</evidence>
<dbReference type="InterPro" id="IPR006146">
    <property type="entry name" value="5'-Nucleotdase_CS"/>
</dbReference>
<feature type="domain" description="SLH" evidence="11">
    <location>
        <begin position="700"/>
        <end position="763"/>
    </location>
</feature>
<comment type="catalytic activity">
    <reaction evidence="1">
        <text>a ribonucleoside 3'-phosphate + H2O = a ribonucleoside + phosphate</text>
        <dbReference type="Rhea" id="RHEA:10144"/>
        <dbReference type="ChEBI" id="CHEBI:13197"/>
        <dbReference type="ChEBI" id="CHEBI:15377"/>
        <dbReference type="ChEBI" id="CHEBI:18254"/>
        <dbReference type="ChEBI" id="CHEBI:43474"/>
        <dbReference type="EC" id="3.1.3.6"/>
    </reaction>
</comment>
<dbReference type="SUPFAM" id="SSF55816">
    <property type="entry name" value="5'-nucleotidase (syn. UDP-sugar hydrolase), C-terminal domain"/>
    <property type="match status" value="2"/>
</dbReference>
<dbReference type="PANTHER" id="PTHR11575:SF24">
    <property type="entry name" value="5'-NUCLEOTIDASE"/>
    <property type="match status" value="1"/>
</dbReference>
<evidence type="ECO:0000256" key="4">
    <source>
        <dbReference type="ARBA" id="ARBA00004196"/>
    </source>
</evidence>
<dbReference type="GO" id="GO:0046872">
    <property type="term" value="F:metal ion binding"/>
    <property type="evidence" value="ECO:0007669"/>
    <property type="project" value="UniProtKB-KW"/>
</dbReference>